<dbReference type="STRING" id="1801752.A3J61_01230"/>
<feature type="transmembrane region" description="Helical" evidence="2">
    <location>
        <begin position="21"/>
        <end position="38"/>
    </location>
</feature>
<keyword evidence="2" id="KW-0472">Membrane</keyword>
<dbReference type="EMBL" id="MFUC01000004">
    <property type="protein sequence ID" value="OGI72573.1"/>
    <property type="molecule type" value="Genomic_DNA"/>
</dbReference>
<proteinExistence type="predicted"/>
<feature type="coiled-coil region" evidence="1">
    <location>
        <begin position="94"/>
        <end position="128"/>
    </location>
</feature>
<dbReference type="Proteomes" id="UP000179686">
    <property type="component" value="Unassembled WGS sequence"/>
</dbReference>
<feature type="transmembrane region" description="Helical" evidence="2">
    <location>
        <begin position="50"/>
        <end position="71"/>
    </location>
</feature>
<reference evidence="3 4" key="1">
    <citation type="journal article" date="2016" name="Nat. Commun.">
        <title>Thousands of microbial genomes shed light on interconnected biogeochemical processes in an aquifer system.</title>
        <authorList>
            <person name="Anantharaman K."/>
            <person name="Brown C.T."/>
            <person name="Hug L.A."/>
            <person name="Sharon I."/>
            <person name="Castelle C.J."/>
            <person name="Probst A.J."/>
            <person name="Thomas B.C."/>
            <person name="Singh A."/>
            <person name="Wilkins M.J."/>
            <person name="Karaoz U."/>
            <person name="Brodie E.L."/>
            <person name="Williams K.H."/>
            <person name="Hubbard S.S."/>
            <person name="Banfield J.F."/>
        </authorList>
    </citation>
    <scope>NUCLEOTIDE SEQUENCE [LARGE SCALE GENOMIC DNA]</scope>
</reference>
<dbReference type="AlphaFoldDB" id="A0A1F6VSE3"/>
<evidence type="ECO:0000313" key="4">
    <source>
        <dbReference type="Proteomes" id="UP000179686"/>
    </source>
</evidence>
<evidence type="ECO:0000256" key="1">
    <source>
        <dbReference type="SAM" id="Coils"/>
    </source>
</evidence>
<keyword evidence="2" id="KW-0812">Transmembrane</keyword>
<accession>A0A1F6VSE3</accession>
<keyword evidence="2" id="KW-1133">Transmembrane helix</keyword>
<protein>
    <submittedName>
        <fullName evidence="3">Uncharacterized protein</fullName>
    </submittedName>
</protein>
<keyword evidence="1" id="KW-0175">Coiled coil</keyword>
<comment type="caution">
    <text evidence="3">The sequence shown here is derived from an EMBL/GenBank/DDBJ whole genome shotgun (WGS) entry which is preliminary data.</text>
</comment>
<evidence type="ECO:0000256" key="2">
    <source>
        <dbReference type="SAM" id="Phobius"/>
    </source>
</evidence>
<name>A0A1F6VSE3_9BACT</name>
<sequence>MRNIFLTTEERARKYFEQFPFIQAFLAGVGMILFWRGIWEIADIYQLNPFSSVIIGVLILGGIGLFVQTFVGNSIIIKSVKNEMSLGKKTEQKVAKFEKEIVKEEVTLEHLSSKLDVLVAKIEQIEKH</sequence>
<gene>
    <name evidence="3" type="ORF">A3J61_01230</name>
</gene>
<organism evidence="3 4">
    <name type="scientific">Candidatus Nomurabacteria bacterium RIFCSPHIGHO2_02_FULL_38_15</name>
    <dbReference type="NCBI Taxonomy" id="1801752"/>
    <lineage>
        <taxon>Bacteria</taxon>
        <taxon>Candidatus Nomuraibacteriota</taxon>
    </lineage>
</organism>
<evidence type="ECO:0000313" key="3">
    <source>
        <dbReference type="EMBL" id="OGI72573.1"/>
    </source>
</evidence>